<evidence type="ECO:0000313" key="4">
    <source>
        <dbReference type="WBParaSite" id="jg16797"/>
    </source>
</evidence>
<organism evidence="3 4">
    <name type="scientific">Ditylenchus dipsaci</name>
    <dbReference type="NCBI Taxonomy" id="166011"/>
    <lineage>
        <taxon>Eukaryota</taxon>
        <taxon>Metazoa</taxon>
        <taxon>Ecdysozoa</taxon>
        <taxon>Nematoda</taxon>
        <taxon>Chromadorea</taxon>
        <taxon>Rhabditida</taxon>
        <taxon>Tylenchina</taxon>
        <taxon>Tylenchomorpha</taxon>
        <taxon>Sphaerularioidea</taxon>
        <taxon>Anguinidae</taxon>
        <taxon>Anguininae</taxon>
        <taxon>Ditylenchus</taxon>
    </lineage>
</organism>
<dbReference type="PANTHER" id="PTHR10858">
    <property type="entry name" value="DEOXYRIBONUCLEASE II"/>
    <property type="match status" value="1"/>
</dbReference>
<accession>A0A915D8X4</accession>
<protein>
    <submittedName>
        <fullName evidence="4">Deoxyribonuclease II</fullName>
    </submittedName>
</protein>
<dbReference type="GO" id="GO:0004531">
    <property type="term" value="F:deoxyribonuclease II activity"/>
    <property type="evidence" value="ECO:0007669"/>
    <property type="project" value="InterPro"/>
</dbReference>
<evidence type="ECO:0000256" key="2">
    <source>
        <dbReference type="ARBA" id="ARBA00022801"/>
    </source>
</evidence>
<sequence length="129" mass="14706">MQILEWKQCGLVFRLQTSTFLYADSTTNAWVMSQQSIGSESSAIGMTIKQIFQSSKQNDFYALYNDEHPNNKTDSGRGHMKGSLLFDDFDGFWLIHSVPNFPSTATGSYFYLILVFQQLSIQNINENLV</sequence>
<dbReference type="PANTHER" id="PTHR10858:SF30">
    <property type="entry name" value="CELL-DEATH-RELATED NUCLEASE 7"/>
    <property type="match status" value="1"/>
</dbReference>
<dbReference type="AlphaFoldDB" id="A0A915D8X4"/>
<evidence type="ECO:0000313" key="3">
    <source>
        <dbReference type="Proteomes" id="UP000887574"/>
    </source>
</evidence>
<dbReference type="WBParaSite" id="jg16797">
    <property type="protein sequence ID" value="jg16797"/>
    <property type="gene ID" value="jg16797"/>
</dbReference>
<dbReference type="Proteomes" id="UP000887574">
    <property type="component" value="Unplaced"/>
</dbReference>
<keyword evidence="3" id="KW-1185">Reference proteome</keyword>
<proteinExistence type="inferred from homology"/>
<name>A0A915D8X4_9BILA</name>
<reference evidence="4" key="1">
    <citation type="submission" date="2022-11" db="UniProtKB">
        <authorList>
            <consortium name="WormBaseParasite"/>
        </authorList>
    </citation>
    <scope>IDENTIFICATION</scope>
</reference>
<comment type="similarity">
    <text evidence="1">Belongs to the DNase II family.</text>
</comment>
<dbReference type="CDD" id="cd09120">
    <property type="entry name" value="PLDc_DNaseII_1"/>
    <property type="match status" value="1"/>
</dbReference>
<dbReference type="InterPro" id="IPR004947">
    <property type="entry name" value="DNase_II"/>
</dbReference>
<keyword evidence="2" id="KW-0378">Hydrolase</keyword>
<dbReference type="Pfam" id="PF03265">
    <property type="entry name" value="DNase_II"/>
    <property type="match status" value="1"/>
</dbReference>
<evidence type="ECO:0000256" key="1">
    <source>
        <dbReference type="ARBA" id="ARBA00007527"/>
    </source>
</evidence>
<dbReference type="GO" id="GO:0006309">
    <property type="term" value="P:apoptotic DNA fragmentation"/>
    <property type="evidence" value="ECO:0007669"/>
    <property type="project" value="TreeGrafter"/>
</dbReference>